<evidence type="ECO:0000259" key="8">
    <source>
        <dbReference type="Pfam" id="PF02782"/>
    </source>
</evidence>
<dbReference type="Proteomes" id="UP000614460">
    <property type="component" value="Unassembled WGS sequence"/>
</dbReference>
<dbReference type="InterPro" id="IPR018485">
    <property type="entry name" value="FGGY_C"/>
</dbReference>
<keyword evidence="3" id="KW-0418">Kinase</keyword>
<keyword evidence="10" id="KW-1185">Reference proteome</keyword>
<comment type="caution">
    <text evidence="9">The sequence shown here is derived from an EMBL/GenBank/DDBJ whole genome shotgun (WGS) entry which is preliminary data.</text>
</comment>
<dbReference type="CDD" id="cd07781">
    <property type="entry name" value="ASKHA_NBD_FGGY_L-RBK"/>
    <property type="match status" value="1"/>
</dbReference>
<dbReference type="GO" id="GO:0019569">
    <property type="term" value="P:L-arabinose catabolic process to D-xylulose 5-phosphate"/>
    <property type="evidence" value="ECO:0007669"/>
    <property type="project" value="InterPro"/>
</dbReference>
<dbReference type="Gene3D" id="3.30.420.40">
    <property type="match status" value="2"/>
</dbReference>
<dbReference type="Pfam" id="PF00370">
    <property type="entry name" value="FGGY_N"/>
    <property type="match status" value="1"/>
</dbReference>
<keyword evidence="4" id="KW-0067">ATP-binding</keyword>
<dbReference type="InterPro" id="IPR000577">
    <property type="entry name" value="Carb_kinase_FGGY"/>
</dbReference>
<dbReference type="EMBL" id="BMKM01000002">
    <property type="protein sequence ID" value="GGE16138.1"/>
    <property type="molecule type" value="Genomic_DNA"/>
</dbReference>
<dbReference type="GO" id="GO:0008741">
    <property type="term" value="F:ribulokinase activity"/>
    <property type="evidence" value="ECO:0007669"/>
    <property type="project" value="InterPro"/>
</dbReference>
<evidence type="ECO:0000256" key="4">
    <source>
        <dbReference type="ARBA" id="ARBA00022840"/>
    </source>
</evidence>
<dbReference type="RefSeq" id="WP_182498938.1">
    <property type="nucleotide sequence ID" value="NZ_BMKM01000002.1"/>
</dbReference>
<proteinExistence type="predicted"/>
<dbReference type="NCBIfam" id="NF003154">
    <property type="entry name" value="PRK04123.1"/>
    <property type="match status" value="1"/>
</dbReference>
<keyword evidence="5" id="KW-0054">Arabinose catabolism</keyword>
<dbReference type="InterPro" id="IPR043129">
    <property type="entry name" value="ATPase_NBD"/>
</dbReference>
<dbReference type="InterPro" id="IPR005929">
    <property type="entry name" value="Ribulokinase"/>
</dbReference>
<evidence type="ECO:0000256" key="1">
    <source>
        <dbReference type="ARBA" id="ARBA00022679"/>
    </source>
</evidence>
<keyword evidence="1" id="KW-0808">Transferase</keyword>
<evidence type="ECO:0000256" key="6">
    <source>
        <dbReference type="ARBA" id="ARBA00023277"/>
    </source>
</evidence>
<dbReference type="SUPFAM" id="SSF53067">
    <property type="entry name" value="Actin-like ATPase domain"/>
    <property type="match status" value="2"/>
</dbReference>
<organism evidence="9 10">
    <name type="scientific">Sphingobacterium cellulitidis</name>
    <dbReference type="NCBI Taxonomy" id="1768011"/>
    <lineage>
        <taxon>Bacteria</taxon>
        <taxon>Pseudomonadati</taxon>
        <taxon>Bacteroidota</taxon>
        <taxon>Sphingobacteriia</taxon>
        <taxon>Sphingobacteriales</taxon>
        <taxon>Sphingobacteriaceae</taxon>
        <taxon>Sphingobacterium</taxon>
    </lineage>
</organism>
<feature type="domain" description="Carbohydrate kinase FGGY N-terminal" evidence="7">
    <location>
        <begin position="5"/>
        <end position="281"/>
    </location>
</feature>
<keyword evidence="6" id="KW-0119">Carbohydrate metabolism</keyword>
<dbReference type="AlphaFoldDB" id="A0A8H9FYM1"/>
<evidence type="ECO:0000256" key="2">
    <source>
        <dbReference type="ARBA" id="ARBA00022741"/>
    </source>
</evidence>
<evidence type="ECO:0000256" key="5">
    <source>
        <dbReference type="ARBA" id="ARBA00022935"/>
    </source>
</evidence>
<dbReference type="Pfam" id="PF02782">
    <property type="entry name" value="FGGY_C"/>
    <property type="match status" value="1"/>
</dbReference>
<reference evidence="9" key="2">
    <citation type="submission" date="2020-09" db="EMBL/GenBank/DDBJ databases">
        <authorList>
            <person name="Sun Q."/>
            <person name="Zhou Y."/>
        </authorList>
    </citation>
    <scope>NUCLEOTIDE SEQUENCE</scope>
    <source>
        <strain evidence="9">CGMCC 1.15966</strain>
    </source>
</reference>
<sequence>MKQSYVIGVDFGTDSARALLVDASNGEVIGSAVSNFKRWKEGLYCDPKRSQFRQHPLDYIESLEACVQGCLANVDDSVKENVVAISIDATGSTPVAIDENGQPLALSKRFSENPNAMFFLWKDHSSIKEVEEINKKAEDFDVNYLSYCGGAYSSEWFWSKLLHLVRTDQEVFQETYSWLEQSDWLPYLLTGQQDANLIQRNVCAAGHKALWAKELGGYPPVDFFNHLDPQLERIYHSIGKEVYTADEVVGTLSQEWADKFELNEEVLICVGAIDAHVGAIGAQIKPGYMCKVMGTSTCDMMVIEKEELQDRLVRGICGQVQGSIVPQYIGLEAGQSAFGDVYNWLKNLLLWPVRNNLKEDASMGSQAISDLHEKLEQSLLSDLSELAKQQPITEDSELALDWFNGRRTPNVNPTLTAALFNLDLATGPVSLFQALVEATCFGSRAIVEHVETQGVEIKGVIGIGGIAKKSDYVMQTLADVLQRPIKVHSSDETCAMGACMLAATAAGIYPTLSDAMDEMGSGFEKKYVPDPENKELYDKRYQKYLYFGTVINND</sequence>
<evidence type="ECO:0000259" key="7">
    <source>
        <dbReference type="Pfam" id="PF00370"/>
    </source>
</evidence>
<evidence type="ECO:0000313" key="10">
    <source>
        <dbReference type="Proteomes" id="UP000614460"/>
    </source>
</evidence>
<dbReference type="InterPro" id="IPR018484">
    <property type="entry name" value="FGGY_N"/>
</dbReference>
<keyword evidence="2" id="KW-0547">Nucleotide-binding</keyword>
<dbReference type="PANTHER" id="PTHR43435">
    <property type="entry name" value="RIBULOKINASE"/>
    <property type="match status" value="1"/>
</dbReference>
<dbReference type="GO" id="GO:0005524">
    <property type="term" value="F:ATP binding"/>
    <property type="evidence" value="ECO:0007669"/>
    <property type="project" value="UniProtKB-KW"/>
</dbReference>
<protein>
    <submittedName>
        <fullName evidence="9">Ribulokinase</fullName>
    </submittedName>
</protein>
<name>A0A8H9FYM1_9SPHI</name>
<evidence type="ECO:0000256" key="3">
    <source>
        <dbReference type="ARBA" id="ARBA00022777"/>
    </source>
</evidence>
<dbReference type="GO" id="GO:0005737">
    <property type="term" value="C:cytoplasm"/>
    <property type="evidence" value="ECO:0007669"/>
    <property type="project" value="TreeGrafter"/>
</dbReference>
<reference evidence="9" key="1">
    <citation type="journal article" date="2014" name="Int. J. Syst. Evol. Microbiol.">
        <title>Complete genome sequence of Corynebacterium casei LMG S-19264T (=DSM 44701T), isolated from a smear-ripened cheese.</title>
        <authorList>
            <consortium name="US DOE Joint Genome Institute (JGI-PGF)"/>
            <person name="Walter F."/>
            <person name="Albersmeier A."/>
            <person name="Kalinowski J."/>
            <person name="Ruckert C."/>
        </authorList>
    </citation>
    <scope>NUCLEOTIDE SEQUENCE</scope>
    <source>
        <strain evidence="9">CGMCC 1.15966</strain>
    </source>
</reference>
<feature type="domain" description="Carbohydrate kinase FGGY C-terminal" evidence="8">
    <location>
        <begin position="292"/>
        <end position="506"/>
    </location>
</feature>
<gene>
    <name evidence="9" type="primary">araB</name>
    <name evidence="9" type="ORF">GCM10011516_12310</name>
</gene>
<accession>A0A8H9FYM1</accession>
<evidence type="ECO:0000313" key="9">
    <source>
        <dbReference type="EMBL" id="GGE16138.1"/>
    </source>
</evidence>
<dbReference type="PANTHER" id="PTHR43435:SF4">
    <property type="entry name" value="FGGY CARBOHYDRATE KINASE DOMAIN-CONTAINING PROTEIN"/>
    <property type="match status" value="1"/>
</dbReference>
<dbReference type="PIRSF" id="PIRSF000538">
    <property type="entry name" value="GlpK"/>
    <property type="match status" value="1"/>
</dbReference>
<dbReference type="GO" id="GO:0019150">
    <property type="term" value="F:D-ribulokinase activity"/>
    <property type="evidence" value="ECO:0007669"/>
    <property type="project" value="TreeGrafter"/>
</dbReference>